<organism evidence="1 2">
    <name type="scientific">Pristionchus pacificus</name>
    <name type="common">Parasitic nematode worm</name>
    <dbReference type="NCBI Taxonomy" id="54126"/>
    <lineage>
        <taxon>Eukaryota</taxon>
        <taxon>Metazoa</taxon>
        <taxon>Ecdysozoa</taxon>
        <taxon>Nematoda</taxon>
        <taxon>Chromadorea</taxon>
        <taxon>Rhabditida</taxon>
        <taxon>Rhabditina</taxon>
        <taxon>Diplogasteromorpha</taxon>
        <taxon>Diplogasteroidea</taxon>
        <taxon>Neodiplogasteridae</taxon>
        <taxon>Pristionchus</taxon>
    </lineage>
</organism>
<sequence length="50" mass="5674">MSCTALTMSDKTRQMHAELIKTAFERAVFMSCTIPSVIKLLTLYFVGPYK</sequence>
<accession>A0A8R1YWE6</accession>
<protein>
    <submittedName>
        <fullName evidence="1">Uncharacterized protein</fullName>
    </submittedName>
</protein>
<reference evidence="2" key="1">
    <citation type="journal article" date="2008" name="Nat. Genet.">
        <title>The Pristionchus pacificus genome provides a unique perspective on nematode lifestyle and parasitism.</title>
        <authorList>
            <person name="Dieterich C."/>
            <person name="Clifton S.W."/>
            <person name="Schuster L.N."/>
            <person name="Chinwalla A."/>
            <person name="Delehaunty K."/>
            <person name="Dinkelacker I."/>
            <person name="Fulton L."/>
            <person name="Fulton R."/>
            <person name="Godfrey J."/>
            <person name="Minx P."/>
            <person name="Mitreva M."/>
            <person name="Roeseler W."/>
            <person name="Tian H."/>
            <person name="Witte H."/>
            <person name="Yang S.P."/>
            <person name="Wilson R.K."/>
            <person name="Sommer R.J."/>
        </authorList>
    </citation>
    <scope>NUCLEOTIDE SEQUENCE [LARGE SCALE GENOMIC DNA]</scope>
    <source>
        <strain evidence="2">PS312</strain>
    </source>
</reference>
<evidence type="ECO:0000313" key="1">
    <source>
        <dbReference type="EnsemblMetazoa" id="PPA41037.1"/>
    </source>
</evidence>
<keyword evidence="2" id="KW-1185">Reference proteome</keyword>
<gene>
    <name evidence="1" type="primary">WBGene00279406</name>
</gene>
<dbReference type="EnsemblMetazoa" id="PPA41037.1">
    <property type="protein sequence ID" value="PPA41037.1"/>
    <property type="gene ID" value="WBGene00279406"/>
</dbReference>
<dbReference type="Proteomes" id="UP000005239">
    <property type="component" value="Unassembled WGS sequence"/>
</dbReference>
<evidence type="ECO:0000313" key="2">
    <source>
        <dbReference type="Proteomes" id="UP000005239"/>
    </source>
</evidence>
<proteinExistence type="predicted"/>
<dbReference type="AlphaFoldDB" id="A0A2A6CLL1"/>
<accession>A0A2A6CLL1</accession>
<reference evidence="1" key="2">
    <citation type="submission" date="2022-06" db="UniProtKB">
        <authorList>
            <consortium name="EnsemblMetazoa"/>
        </authorList>
    </citation>
    <scope>IDENTIFICATION</scope>
    <source>
        <strain evidence="1">PS312</strain>
    </source>
</reference>
<name>A0A2A6CLL1_PRIPA</name>